<proteinExistence type="predicted"/>
<keyword evidence="1" id="KW-1133">Transmembrane helix</keyword>
<dbReference type="Proteomes" id="UP000231157">
    <property type="component" value="Unassembled WGS sequence"/>
</dbReference>
<protein>
    <recommendedName>
        <fullName evidence="4">PsbP C-terminal domain-containing protein</fullName>
    </recommendedName>
</protein>
<dbReference type="EMBL" id="PFAZ01000001">
    <property type="protein sequence ID" value="PIR89367.1"/>
    <property type="molecule type" value="Genomic_DNA"/>
</dbReference>
<evidence type="ECO:0008006" key="4">
    <source>
        <dbReference type="Google" id="ProtNLM"/>
    </source>
</evidence>
<evidence type="ECO:0000313" key="2">
    <source>
        <dbReference type="EMBL" id="PIR89367.1"/>
    </source>
</evidence>
<sequence length="197" mass="23129">MLKKITILISAIILLSVIVWFISDRYFTNTSEPLNSTKEGWVTYSPDKYNFLIKYPKYFTIQSNEYEDSIRGKRVATLESNPEGYIIDIYIANRSLNGYKIIDQPSGVNFEFNADLNEWIKNHPQPEEVEIYHYNNITYYLYSYGEFGKIDDAIISSPDNNYVITIVFSKHYDEYGNWVGPKEELEVKDIVNTLNFY</sequence>
<comment type="caution">
    <text evidence="2">The sequence shown here is derived from an EMBL/GenBank/DDBJ whole genome shotgun (WGS) entry which is preliminary data.</text>
</comment>
<keyword evidence="1" id="KW-0812">Transmembrane</keyword>
<evidence type="ECO:0000313" key="3">
    <source>
        <dbReference type="Proteomes" id="UP000231157"/>
    </source>
</evidence>
<reference evidence="3" key="1">
    <citation type="submission" date="2017-09" db="EMBL/GenBank/DDBJ databases">
        <title>Depth-based differentiation of microbial function through sediment-hosted aquifers and enrichment of novel symbionts in the deep terrestrial subsurface.</title>
        <authorList>
            <person name="Probst A.J."/>
            <person name="Ladd B."/>
            <person name="Jarett J.K."/>
            <person name="Geller-Mcgrath D.E."/>
            <person name="Sieber C.M.K."/>
            <person name="Emerson J.B."/>
            <person name="Anantharaman K."/>
            <person name="Thomas B.C."/>
            <person name="Malmstrom R."/>
            <person name="Stieglmeier M."/>
            <person name="Klingl A."/>
            <person name="Woyke T."/>
            <person name="Ryan C.M."/>
            <person name="Banfield J.F."/>
        </authorList>
    </citation>
    <scope>NUCLEOTIDE SEQUENCE [LARGE SCALE GENOMIC DNA]</scope>
</reference>
<dbReference type="AlphaFoldDB" id="A0A2H0USK7"/>
<evidence type="ECO:0000256" key="1">
    <source>
        <dbReference type="SAM" id="Phobius"/>
    </source>
</evidence>
<name>A0A2H0USK7_9BACT</name>
<feature type="transmembrane region" description="Helical" evidence="1">
    <location>
        <begin position="5"/>
        <end position="23"/>
    </location>
</feature>
<gene>
    <name evidence="2" type="ORF">COU07_00510</name>
</gene>
<accession>A0A2H0USK7</accession>
<keyword evidence="1" id="KW-0472">Membrane</keyword>
<organism evidence="2 3">
    <name type="scientific">Candidatus Harrisonbacteria bacterium CG10_big_fil_rev_8_21_14_0_10_40_38</name>
    <dbReference type="NCBI Taxonomy" id="1974583"/>
    <lineage>
        <taxon>Bacteria</taxon>
        <taxon>Candidatus Harrisoniibacteriota</taxon>
    </lineage>
</organism>